<organism evidence="1 2">
    <name type="scientific">Sporormia fimetaria CBS 119925</name>
    <dbReference type="NCBI Taxonomy" id="1340428"/>
    <lineage>
        <taxon>Eukaryota</taxon>
        <taxon>Fungi</taxon>
        <taxon>Dikarya</taxon>
        <taxon>Ascomycota</taxon>
        <taxon>Pezizomycotina</taxon>
        <taxon>Dothideomycetes</taxon>
        <taxon>Pleosporomycetidae</taxon>
        <taxon>Pleosporales</taxon>
        <taxon>Sporormiaceae</taxon>
        <taxon>Sporormia</taxon>
    </lineage>
</organism>
<evidence type="ECO:0000313" key="1">
    <source>
        <dbReference type="EMBL" id="KAF2746374.1"/>
    </source>
</evidence>
<keyword evidence="2" id="KW-1185">Reference proteome</keyword>
<evidence type="ECO:0000313" key="2">
    <source>
        <dbReference type="Proteomes" id="UP000799440"/>
    </source>
</evidence>
<dbReference type="EMBL" id="MU006578">
    <property type="protein sequence ID" value="KAF2746374.1"/>
    <property type="molecule type" value="Genomic_DNA"/>
</dbReference>
<sequence length="170" mass="18429">MQNAVGLHPAPTKIRSPRLLIQTRRIRIFVHAHGNLPPAPVNAITDGRDVPPKGLSKECFMQKPLGVAACPESHWQSKVLRPGRSPDVHDFHGPQSWTHSHTAGCTVIGATTDSSTDVANATKPTYPSPEAFRCTCEEAICSAYARLCGSKTYPEYVAVSGGTKPNCRRM</sequence>
<dbReference type="AlphaFoldDB" id="A0A6A6V9H6"/>
<gene>
    <name evidence="1" type="ORF">M011DRAFT_93972</name>
</gene>
<protein>
    <submittedName>
        <fullName evidence="1">Uncharacterized protein</fullName>
    </submittedName>
</protein>
<proteinExistence type="predicted"/>
<name>A0A6A6V9H6_9PLEO</name>
<dbReference type="Proteomes" id="UP000799440">
    <property type="component" value="Unassembled WGS sequence"/>
</dbReference>
<reference evidence="1" key="1">
    <citation type="journal article" date="2020" name="Stud. Mycol.">
        <title>101 Dothideomycetes genomes: a test case for predicting lifestyles and emergence of pathogens.</title>
        <authorList>
            <person name="Haridas S."/>
            <person name="Albert R."/>
            <person name="Binder M."/>
            <person name="Bloem J."/>
            <person name="Labutti K."/>
            <person name="Salamov A."/>
            <person name="Andreopoulos B."/>
            <person name="Baker S."/>
            <person name="Barry K."/>
            <person name="Bills G."/>
            <person name="Bluhm B."/>
            <person name="Cannon C."/>
            <person name="Castanera R."/>
            <person name="Culley D."/>
            <person name="Daum C."/>
            <person name="Ezra D."/>
            <person name="Gonzalez J."/>
            <person name="Henrissat B."/>
            <person name="Kuo A."/>
            <person name="Liang C."/>
            <person name="Lipzen A."/>
            <person name="Lutzoni F."/>
            <person name="Magnuson J."/>
            <person name="Mondo S."/>
            <person name="Nolan M."/>
            <person name="Ohm R."/>
            <person name="Pangilinan J."/>
            <person name="Park H.-J."/>
            <person name="Ramirez L."/>
            <person name="Alfaro M."/>
            <person name="Sun H."/>
            <person name="Tritt A."/>
            <person name="Yoshinaga Y."/>
            <person name="Zwiers L.-H."/>
            <person name="Turgeon B."/>
            <person name="Goodwin S."/>
            <person name="Spatafora J."/>
            <person name="Crous P."/>
            <person name="Grigoriev I."/>
        </authorList>
    </citation>
    <scope>NUCLEOTIDE SEQUENCE</scope>
    <source>
        <strain evidence="1">CBS 119925</strain>
    </source>
</reference>
<accession>A0A6A6V9H6</accession>